<evidence type="ECO:0000259" key="2">
    <source>
        <dbReference type="SMART" id="SM00471"/>
    </source>
</evidence>
<sequence>MTQPMDWSKIFSPYRLGEEPSGNSLRTEYERDYDRIIFSSSFRRLQNKTQVFPLPGHVLVHNRLTHSLEVASVGRSLGRAAGGYIAQHCVDKNDAATREFYTFSLASVIASACLAHDIGNPAFGHSGEKAISRFFEHNSSLRNLFSEGQWTDLTRFEGNANSFRIAAQRKPNRLQQGLGITVTTLAAMIKYPCESTAIDKDFVHRKKYNVFQSEKQLLAEVADRTGMKCEASRPLVYGRHPFVYLVEAADDICYAIMDWEDAAKLRIIPIDFAKELLLELISTDPDYNSRKITAILNGLENDPNEQLAYLRAKCINVLVKHCIAVFEHYVASDKFQTHPPSLVDNLPPAVKSALQKIVNHSVEYIYNHDSVVKIELAGYKILSGLLEDFVPAVLSSPPTGMDKKLLRLIPAQFKSHPDERPYEKVIKVLDFISGMTDLYALELYRNLRGISMPGHGLHN</sequence>
<accession>A0A369A843</accession>
<evidence type="ECO:0000313" key="3">
    <source>
        <dbReference type="EMBL" id="RCX05532.1"/>
    </source>
</evidence>
<dbReference type="PANTHER" id="PTHR11373">
    <property type="entry name" value="DEOXYNUCLEOSIDE TRIPHOSPHATE TRIPHOSPHOHYDROLASE"/>
    <property type="match status" value="1"/>
</dbReference>
<evidence type="ECO:0000313" key="4">
    <source>
        <dbReference type="Proteomes" id="UP000253517"/>
    </source>
</evidence>
<dbReference type="InterPro" id="IPR050135">
    <property type="entry name" value="dGTPase-like"/>
</dbReference>
<dbReference type="Gene3D" id="1.10.3210.10">
    <property type="entry name" value="Hypothetical protein af1432"/>
    <property type="match status" value="1"/>
</dbReference>
<organism evidence="3 4">
    <name type="scientific">Schleiferia thermophila</name>
    <dbReference type="NCBI Taxonomy" id="884107"/>
    <lineage>
        <taxon>Bacteria</taxon>
        <taxon>Pseudomonadati</taxon>
        <taxon>Bacteroidota</taxon>
        <taxon>Flavobacteriia</taxon>
        <taxon>Flavobacteriales</taxon>
        <taxon>Schleiferiaceae</taxon>
        <taxon>Schleiferia</taxon>
    </lineage>
</organism>
<dbReference type="NCBIfam" id="TIGR01353">
    <property type="entry name" value="dGTP_triPase"/>
    <property type="match status" value="1"/>
</dbReference>
<dbReference type="InterPro" id="IPR026875">
    <property type="entry name" value="PHydrolase_assoc_dom"/>
</dbReference>
<dbReference type="SMART" id="SM00471">
    <property type="entry name" value="HDc"/>
    <property type="match status" value="1"/>
</dbReference>
<dbReference type="Gene3D" id="1.10.3550.10">
    <property type="entry name" value="eoxyguanosinetriphosphate triphosphohydrolase domain-like"/>
    <property type="match status" value="1"/>
</dbReference>
<dbReference type="PANTHER" id="PTHR11373:SF32">
    <property type="entry name" value="DEOXYGUANOSINETRIPHOSPHATE TRIPHOSPHOHYDROLASE"/>
    <property type="match status" value="1"/>
</dbReference>
<proteinExistence type="predicted"/>
<dbReference type="Pfam" id="PF01966">
    <property type="entry name" value="HD"/>
    <property type="match status" value="1"/>
</dbReference>
<reference evidence="3 4" key="1">
    <citation type="submission" date="2018-07" db="EMBL/GenBank/DDBJ databases">
        <title>Genomic Encyclopedia of Type Strains, Phase IV (KMG-IV): sequencing the most valuable type-strain genomes for metagenomic binning, comparative biology and taxonomic classification.</title>
        <authorList>
            <person name="Goeker M."/>
        </authorList>
    </citation>
    <scope>NUCLEOTIDE SEQUENCE [LARGE SCALE GENOMIC DNA]</scope>
    <source>
        <strain evidence="3 4">DSM 21410</strain>
    </source>
</reference>
<dbReference type="Gene3D" id="1.10.3410.10">
    <property type="entry name" value="putative deoxyguanosinetriphosphate triphosphohydrolase like domain"/>
    <property type="match status" value="1"/>
</dbReference>
<feature type="domain" description="HD/PDEase" evidence="2">
    <location>
        <begin position="59"/>
        <end position="264"/>
    </location>
</feature>
<comment type="caution">
    <text evidence="3">The sequence shown here is derived from an EMBL/GenBank/DDBJ whole genome shotgun (WGS) entry which is preliminary data.</text>
</comment>
<dbReference type="InterPro" id="IPR023293">
    <property type="entry name" value="dGTP_triP_hydro_central_sf"/>
</dbReference>
<keyword evidence="1" id="KW-0378">Hydrolase</keyword>
<name>A0A369A843_9FLAO</name>
<dbReference type="InterPro" id="IPR003607">
    <property type="entry name" value="HD/PDEase_dom"/>
</dbReference>
<dbReference type="InterPro" id="IPR027432">
    <property type="entry name" value="dGTP_triphosphohydrolase_C"/>
</dbReference>
<dbReference type="SUPFAM" id="SSF109604">
    <property type="entry name" value="HD-domain/PDEase-like"/>
    <property type="match status" value="1"/>
</dbReference>
<dbReference type="InterPro" id="IPR006674">
    <property type="entry name" value="HD_domain"/>
</dbReference>
<dbReference type="GO" id="GO:0008832">
    <property type="term" value="F:dGTPase activity"/>
    <property type="evidence" value="ECO:0007669"/>
    <property type="project" value="TreeGrafter"/>
</dbReference>
<protein>
    <submittedName>
        <fullName evidence="3">dGTPase</fullName>
    </submittedName>
</protein>
<dbReference type="Pfam" id="PF13286">
    <property type="entry name" value="HD_assoc"/>
    <property type="match status" value="1"/>
</dbReference>
<dbReference type="GO" id="GO:0006203">
    <property type="term" value="P:dGTP catabolic process"/>
    <property type="evidence" value="ECO:0007669"/>
    <property type="project" value="TreeGrafter"/>
</dbReference>
<dbReference type="EMBL" id="QPJS01000001">
    <property type="protein sequence ID" value="RCX05532.1"/>
    <property type="molecule type" value="Genomic_DNA"/>
</dbReference>
<dbReference type="Proteomes" id="UP000253517">
    <property type="component" value="Unassembled WGS sequence"/>
</dbReference>
<evidence type="ECO:0000256" key="1">
    <source>
        <dbReference type="ARBA" id="ARBA00022801"/>
    </source>
</evidence>
<keyword evidence="4" id="KW-1185">Reference proteome</keyword>
<dbReference type="AlphaFoldDB" id="A0A369A843"/>
<dbReference type="InterPro" id="IPR006261">
    <property type="entry name" value="dGTPase"/>
</dbReference>
<gene>
    <name evidence="3" type="ORF">DES35_101819</name>
</gene>